<evidence type="ECO:0000313" key="1">
    <source>
        <dbReference type="EMBL" id="ABR60761.1"/>
    </source>
</evidence>
<reference evidence="1 2" key="2">
    <citation type="journal article" date="2010" name="Stand. Genomic Sci.">
        <title>Complete genome sequence of the Medicago microsymbiont Ensifer (Sinorhizobium) medicae strain WSM419.</title>
        <authorList>
            <person name="Reeve W."/>
            <person name="Chain P."/>
            <person name="O'Hara G."/>
            <person name="Ardley J."/>
            <person name="Nandesena K."/>
            <person name="Brau L."/>
            <person name="Tiwari R."/>
            <person name="Malfatti S."/>
            <person name="Kiss H."/>
            <person name="Lapidus A."/>
            <person name="Copeland A."/>
            <person name="Nolan M."/>
            <person name="Land M."/>
            <person name="Hauser L."/>
            <person name="Chang Y.J."/>
            <person name="Ivanova N."/>
            <person name="Mavromatis K."/>
            <person name="Markowitz V."/>
            <person name="Kyrpides N."/>
            <person name="Gollagher M."/>
            <person name="Yates R."/>
            <person name="Dilworth M."/>
            <person name="Howieson J."/>
        </authorList>
    </citation>
    <scope>NUCLEOTIDE SEQUENCE [LARGE SCALE GENOMIC DNA]</scope>
    <source>
        <strain evidence="1 2">WSM419</strain>
    </source>
</reference>
<dbReference type="Pfam" id="PF06147">
    <property type="entry name" value="DUF968"/>
    <property type="match status" value="1"/>
</dbReference>
<dbReference type="InterPro" id="IPR010373">
    <property type="entry name" value="DUF968"/>
</dbReference>
<dbReference type="STRING" id="366394.Smed_1927"/>
<organism evidence="1 2">
    <name type="scientific">Sinorhizobium medicae (strain WSM419)</name>
    <name type="common">Ensifer medicae</name>
    <dbReference type="NCBI Taxonomy" id="366394"/>
    <lineage>
        <taxon>Bacteria</taxon>
        <taxon>Pseudomonadati</taxon>
        <taxon>Pseudomonadota</taxon>
        <taxon>Alphaproteobacteria</taxon>
        <taxon>Hyphomicrobiales</taxon>
        <taxon>Rhizobiaceae</taxon>
        <taxon>Sinorhizobium/Ensifer group</taxon>
        <taxon>Sinorhizobium</taxon>
    </lineage>
</organism>
<dbReference type="eggNOG" id="ENOG503135Z">
    <property type="taxonomic scope" value="Bacteria"/>
</dbReference>
<dbReference type="KEGG" id="smd:Smed_1927"/>
<gene>
    <name evidence="1" type="ordered locus">Smed_1927</name>
</gene>
<dbReference type="HOGENOM" id="CLU_1128460_0_0_5"/>
<reference evidence="2" key="1">
    <citation type="submission" date="2007-06" db="EMBL/GenBank/DDBJ databases">
        <title>Complete sequence of Sinorhizobium medicae WSM419 chromosome.</title>
        <authorList>
            <consortium name="US DOE Joint Genome Institute"/>
            <person name="Copeland A."/>
            <person name="Lucas S."/>
            <person name="Lapidus A."/>
            <person name="Barry K."/>
            <person name="Glavina del Rio T."/>
            <person name="Dalin E."/>
            <person name="Tice H."/>
            <person name="Pitluck S."/>
            <person name="Chain P."/>
            <person name="Malfatti S."/>
            <person name="Shin M."/>
            <person name="Vergez L."/>
            <person name="Schmutz J."/>
            <person name="Larimer F."/>
            <person name="Land M."/>
            <person name="Hauser L."/>
            <person name="Kyrpides N."/>
            <person name="Mikhailova N."/>
            <person name="Reeve W.G."/>
            <person name="Richardson P."/>
        </authorList>
    </citation>
    <scope>NUCLEOTIDE SEQUENCE [LARGE SCALE GENOMIC DNA]</scope>
    <source>
        <strain evidence="2">WSM419</strain>
    </source>
</reference>
<dbReference type="OrthoDB" id="149299at2"/>
<evidence type="ECO:0008006" key="3">
    <source>
        <dbReference type="Google" id="ProtNLM"/>
    </source>
</evidence>
<dbReference type="PATRIC" id="fig|366394.8.peg.5080"/>
<name>A6UAT1_SINMW</name>
<proteinExistence type="predicted"/>
<sequence>MSVSDLILGHLRRNPASVMNGVVLASTFRRVLPLFGLAASRRRHIGALATRLVRLVWQWHRFEVHIRRRRRLPVLVVFGIDHGRSPFASRFQPTAFSKVPLNGGGRVMAYRIANSVRPDPTPKRKPTKNKDYLAFIHELPCCVSGRYGVEAAHLSCAAPRFGHYGRGKGSKVSDRWVLPLHPDEHRRQHGMSEERFWRAARINPHVLALTIHGLWTDMGEDAAPFATAIINQTLADAGALRSRDEV</sequence>
<accession>A6UAT1</accession>
<evidence type="ECO:0000313" key="2">
    <source>
        <dbReference type="Proteomes" id="UP000001108"/>
    </source>
</evidence>
<dbReference type="EMBL" id="CP000738">
    <property type="protein sequence ID" value="ABR60761.1"/>
    <property type="molecule type" value="Genomic_DNA"/>
</dbReference>
<dbReference type="Proteomes" id="UP000001108">
    <property type="component" value="Chromosome"/>
</dbReference>
<dbReference type="AlphaFoldDB" id="A6UAT1"/>
<protein>
    <recommendedName>
        <fullName evidence="3">DUF968 domain-containing protein</fullName>
    </recommendedName>
</protein>